<name>A0A7R8CHS6_LEPSM</name>
<reference evidence="1" key="1">
    <citation type="submission" date="2021-02" db="EMBL/GenBank/DDBJ databases">
        <authorList>
            <person name="Bekaert M."/>
        </authorList>
    </citation>
    <scope>NUCLEOTIDE SEQUENCE</scope>
    <source>
        <strain evidence="1">IoA-00</strain>
    </source>
</reference>
<evidence type="ECO:0000313" key="1">
    <source>
        <dbReference type="EMBL" id="CAF2820967.1"/>
    </source>
</evidence>
<dbReference type="Proteomes" id="UP000675881">
    <property type="component" value="Chromosome 12"/>
</dbReference>
<protein>
    <submittedName>
        <fullName evidence="1">(salmon louse) hypothetical protein</fullName>
    </submittedName>
</protein>
<proteinExistence type="predicted"/>
<keyword evidence="2" id="KW-1185">Reference proteome</keyword>
<dbReference type="AlphaFoldDB" id="A0A7R8CHS6"/>
<evidence type="ECO:0000313" key="2">
    <source>
        <dbReference type="Proteomes" id="UP000675881"/>
    </source>
</evidence>
<gene>
    <name evidence="1" type="ORF">LSAA_3586</name>
</gene>
<accession>A0A7R8CHS6</accession>
<sequence length="105" mass="12093">MPHLVVLWSNWSNLQLPSFVGETCNGKLIWLVDSKNEDFSSPINRKPARVVEYTKATIPYIKEELKSYCLGESMEGKDQRRGGLLKWYCSNPVNTNVKSRFLINN</sequence>
<dbReference type="EMBL" id="HG994591">
    <property type="protein sequence ID" value="CAF2820967.1"/>
    <property type="molecule type" value="Genomic_DNA"/>
</dbReference>
<organism evidence="1 2">
    <name type="scientific">Lepeophtheirus salmonis</name>
    <name type="common">Salmon louse</name>
    <name type="synonym">Caligus salmonis</name>
    <dbReference type="NCBI Taxonomy" id="72036"/>
    <lineage>
        <taxon>Eukaryota</taxon>
        <taxon>Metazoa</taxon>
        <taxon>Ecdysozoa</taxon>
        <taxon>Arthropoda</taxon>
        <taxon>Crustacea</taxon>
        <taxon>Multicrustacea</taxon>
        <taxon>Hexanauplia</taxon>
        <taxon>Copepoda</taxon>
        <taxon>Siphonostomatoida</taxon>
        <taxon>Caligidae</taxon>
        <taxon>Lepeophtheirus</taxon>
    </lineage>
</organism>